<name>A0A1G6PWA1_9BACT</name>
<evidence type="ECO:0000313" key="2">
    <source>
        <dbReference type="EMBL" id="SDC84261.1"/>
    </source>
</evidence>
<dbReference type="Proteomes" id="UP000199060">
    <property type="component" value="Unassembled WGS sequence"/>
</dbReference>
<keyword evidence="1" id="KW-0732">Signal</keyword>
<dbReference type="EMBL" id="FNAC01000007">
    <property type="protein sequence ID" value="SDC84261.1"/>
    <property type="molecule type" value="Genomic_DNA"/>
</dbReference>
<dbReference type="AlphaFoldDB" id="A0A1G6PWA1"/>
<dbReference type="Pfam" id="PF14052">
    <property type="entry name" value="Caps_assemb_Wzi"/>
    <property type="match status" value="1"/>
</dbReference>
<dbReference type="InterPro" id="IPR026950">
    <property type="entry name" value="Caps_assemb_Wzi"/>
</dbReference>
<evidence type="ECO:0000313" key="3">
    <source>
        <dbReference type="Proteomes" id="UP000199060"/>
    </source>
</evidence>
<protein>
    <submittedName>
        <fullName evidence="2">Capsule assembly protein Wzi</fullName>
    </submittedName>
</protein>
<dbReference type="InterPro" id="IPR038636">
    <property type="entry name" value="Wzi_sf"/>
</dbReference>
<dbReference type="STRING" id="686796.SAMN04488104_100778"/>
<accession>A0A1G6PWA1</accession>
<reference evidence="3" key="1">
    <citation type="submission" date="2016-10" db="EMBL/GenBank/DDBJ databases">
        <authorList>
            <person name="Varghese N."/>
            <person name="Submissions S."/>
        </authorList>
    </citation>
    <scope>NUCLEOTIDE SEQUENCE [LARGE SCALE GENOMIC DNA]</scope>
    <source>
        <strain evidence="3">DSM 23095</strain>
    </source>
</reference>
<dbReference type="RefSeq" id="WP_240507742.1">
    <property type="nucleotide sequence ID" value="NZ_FNAC01000007.1"/>
</dbReference>
<feature type="chain" id="PRO_5011454930" evidence="1">
    <location>
        <begin position="23"/>
        <end position="563"/>
    </location>
</feature>
<gene>
    <name evidence="2" type="ORF">SAMN04488104_100778</name>
</gene>
<proteinExistence type="predicted"/>
<evidence type="ECO:0000256" key="1">
    <source>
        <dbReference type="SAM" id="SignalP"/>
    </source>
</evidence>
<dbReference type="Gene3D" id="2.40.160.130">
    <property type="entry name" value="Capsule assembly protein Wzi"/>
    <property type="match status" value="1"/>
</dbReference>
<keyword evidence="3" id="KW-1185">Reference proteome</keyword>
<feature type="signal peptide" evidence="1">
    <location>
        <begin position="1"/>
        <end position="22"/>
    </location>
</feature>
<organism evidence="2 3">
    <name type="scientific">Algoriphagus faecimaris</name>
    <dbReference type="NCBI Taxonomy" id="686796"/>
    <lineage>
        <taxon>Bacteria</taxon>
        <taxon>Pseudomonadati</taxon>
        <taxon>Bacteroidota</taxon>
        <taxon>Cytophagia</taxon>
        <taxon>Cytophagales</taxon>
        <taxon>Cyclobacteriaceae</taxon>
        <taxon>Algoriphagus</taxon>
    </lineage>
</organism>
<sequence length="563" mass="65297">MEKRFLFFLVLMVFWAANNSSAQSLNAGFPVVEEYTRRAQLLGNSGQQSSFFIRPFDLKGIYKDQEDSLVLSFFPELIRKKGYSFGILPAINSTSFNSKRPYGWGNKGKLPNVGLQSYFSGGFFAKLFFLKIQFQPEFVFASNNPFEGFSDNFSNRVTRARFFYWNNGDNPERFGNEPISRFWWGQSSLALEFGPMDLSLSTANIWWGPGQFNSLTFSDNAEGFPHFSLKTNRPLKTFIGNVETEIIVGRLENSQIAPSQSDSLNRALFRRFDGDWRYLNAIHLSYNPSFLKNFFVGFSRTFQQYNQFRGNTFNDWFPIFEVFQKKTLFTNGNSVEYDSRGQDQQVVLSFRYFSNKGNFEVYSEYGRRDHAFDWRDFIMNPEHARAYLMGFQKLFQLEKPDQFIQVRGELTHQQESVNRYIRYSGLIGNQTWHTHGLARGFVNRGEALGVGAGVGSNVQTLEISKVRKMNKIGVLFERLENHQDFYYRAFGQNSEKKPWIDFSLGLLWDHQWQNLLISAKGQFIRSSNYQWESASLSSQDFSAGEGKIAFFGQLHLIYAIKKN</sequence>